<feature type="domain" description="Response regulatory" evidence="9">
    <location>
        <begin position="798"/>
        <end position="917"/>
    </location>
</feature>
<keyword evidence="3 5" id="KW-0597">Phosphoprotein</keyword>
<keyword evidence="11" id="KW-0547">Nucleotide-binding</keyword>
<evidence type="ECO:0000256" key="1">
    <source>
        <dbReference type="ARBA" id="ARBA00000085"/>
    </source>
</evidence>
<feature type="signal peptide" evidence="7">
    <location>
        <begin position="1"/>
        <end position="21"/>
    </location>
</feature>
<keyword evidence="6" id="KW-0812">Transmembrane</keyword>
<feature type="modified residue" description="4-aspartylphosphate" evidence="5">
    <location>
        <position position="847"/>
    </location>
</feature>
<dbReference type="EMBL" id="JBHSGU010000001">
    <property type="protein sequence ID" value="MFC4698709.1"/>
    <property type="molecule type" value="Genomic_DNA"/>
</dbReference>
<dbReference type="Pfam" id="PF00072">
    <property type="entry name" value="Response_reg"/>
    <property type="match status" value="1"/>
</dbReference>
<dbReference type="InterPro" id="IPR011006">
    <property type="entry name" value="CheY-like_superfamily"/>
</dbReference>
<evidence type="ECO:0000259" key="9">
    <source>
        <dbReference type="PROSITE" id="PS50110"/>
    </source>
</evidence>
<dbReference type="Proteomes" id="UP001595897">
    <property type="component" value="Unassembled WGS sequence"/>
</dbReference>
<dbReference type="SMART" id="SM00448">
    <property type="entry name" value="REC"/>
    <property type="match status" value="1"/>
</dbReference>
<feature type="domain" description="PAC" evidence="10">
    <location>
        <begin position="481"/>
        <end position="533"/>
    </location>
</feature>
<dbReference type="SUPFAM" id="SSF55874">
    <property type="entry name" value="ATPase domain of HSP90 chaperone/DNA topoisomerase II/histidine kinase"/>
    <property type="match status" value="1"/>
</dbReference>
<organism evidence="11 12">
    <name type="scientific">Glaciecola siphonariae</name>
    <dbReference type="NCBI Taxonomy" id="521012"/>
    <lineage>
        <taxon>Bacteria</taxon>
        <taxon>Pseudomonadati</taxon>
        <taxon>Pseudomonadota</taxon>
        <taxon>Gammaproteobacteria</taxon>
        <taxon>Alteromonadales</taxon>
        <taxon>Alteromonadaceae</taxon>
        <taxon>Glaciecola</taxon>
    </lineage>
</organism>
<dbReference type="PROSITE" id="PS50113">
    <property type="entry name" value="PAC"/>
    <property type="match status" value="1"/>
</dbReference>
<dbReference type="Gene3D" id="3.30.450.20">
    <property type="entry name" value="PAS domain"/>
    <property type="match status" value="1"/>
</dbReference>
<gene>
    <name evidence="11" type="ORF">ACFO4O_00860</name>
</gene>
<dbReference type="InterPro" id="IPR003594">
    <property type="entry name" value="HATPase_dom"/>
</dbReference>
<dbReference type="SMART" id="SM00387">
    <property type="entry name" value="HATPase_c"/>
    <property type="match status" value="1"/>
</dbReference>
<dbReference type="SMART" id="SM00388">
    <property type="entry name" value="HisKA"/>
    <property type="match status" value="1"/>
</dbReference>
<keyword evidence="12" id="KW-1185">Reference proteome</keyword>
<reference evidence="12" key="1">
    <citation type="journal article" date="2019" name="Int. J. Syst. Evol. Microbiol.">
        <title>The Global Catalogue of Microorganisms (GCM) 10K type strain sequencing project: providing services to taxonomists for standard genome sequencing and annotation.</title>
        <authorList>
            <consortium name="The Broad Institute Genomics Platform"/>
            <consortium name="The Broad Institute Genome Sequencing Center for Infectious Disease"/>
            <person name="Wu L."/>
            <person name="Ma J."/>
        </authorList>
    </citation>
    <scope>NUCLEOTIDE SEQUENCE [LARGE SCALE GENOMIC DNA]</scope>
    <source>
        <strain evidence="12">KACC 12507</strain>
    </source>
</reference>
<dbReference type="Gene3D" id="1.10.287.130">
    <property type="match status" value="1"/>
</dbReference>
<dbReference type="InterPro" id="IPR036890">
    <property type="entry name" value="HATPase_C_sf"/>
</dbReference>
<dbReference type="Pfam" id="PF00512">
    <property type="entry name" value="HisKA"/>
    <property type="match status" value="1"/>
</dbReference>
<dbReference type="InterPro" id="IPR005467">
    <property type="entry name" value="His_kinase_dom"/>
</dbReference>
<feature type="domain" description="Histidine kinase" evidence="8">
    <location>
        <begin position="551"/>
        <end position="775"/>
    </location>
</feature>
<dbReference type="PROSITE" id="PS50110">
    <property type="entry name" value="RESPONSE_REGULATORY"/>
    <property type="match status" value="1"/>
</dbReference>
<dbReference type="InterPro" id="IPR004358">
    <property type="entry name" value="Sig_transdc_His_kin-like_C"/>
</dbReference>
<dbReference type="Gene3D" id="3.30.565.10">
    <property type="entry name" value="Histidine kinase-like ATPase, C-terminal domain"/>
    <property type="match status" value="1"/>
</dbReference>
<dbReference type="PROSITE" id="PS50109">
    <property type="entry name" value="HIS_KIN"/>
    <property type="match status" value="1"/>
</dbReference>
<dbReference type="PRINTS" id="PR00344">
    <property type="entry name" value="BCTRLSENSOR"/>
</dbReference>
<feature type="chain" id="PRO_5047225127" description="histidine kinase" evidence="7">
    <location>
        <begin position="22"/>
        <end position="924"/>
    </location>
</feature>
<dbReference type="CDD" id="cd17546">
    <property type="entry name" value="REC_hyHK_CKI1_RcsC-like"/>
    <property type="match status" value="1"/>
</dbReference>
<dbReference type="InterPro" id="IPR036097">
    <property type="entry name" value="HisK_dim/P_sf"/>
</dbReference>
<comment type="catalytic activity">
    <reaction evidence="1">
        <text>ATP + protein L-histidine = ADP + protein N-phospho-L-histidine.</text>
        <dbReference type="EC" id="2.7.13.3"/>
    </reaction>
</comment>
<dbReference type="SUPFAM" id="SSF52172">
    <property type="entry name" value="CheY-like"/>
    <property type="match status" value="1"/>
</dbReference>
<dbReference type="PANTHER" id="PTHR45339">
    <property type="entry name" value="HYBRID SIGNAL TRANSDUCTION HISTIDINE KINASE J"/>
    <property type="match status" value="1"/>
</dbReference>
<dbReference type="EC" id="2.7.13.3" evidence="2"/>
<comment type="caution">
    <text evidence="11">The sequence shown here is derived from an EMBL/GenBank/DDBJ whole genome shotgun (WGS) entry which is preliminary data.</text>
</comment>
<dbReference type="InterPro" id="IPR001789">
    <property type="entry name" value="Sig_transdc_resp-reg_receiver"/>
</dbReference>
<dbReference type="PANTHER" id="PTHR45339:SF1">
    <property type="entry name" value="HYBRID SIGNAL TRANSDUCTION HISTIDINE KINASE J"/>
    <property type="match status" value="1"/>
</dbReference>
<evidence type="ECO:0000256" key="4">
    <source>
        <dbReference type="ARBA" id="ARBA00023012"/>
    </source>
</evidence>
<dbReference type="Pfam" id="PF02518">
    <property type="entry name" value="HATPase_c"/>
    <property type="match status" value="1"/>
</dbReference>
<dbReference type="Pfam" id="PF08447">
    <property type="entry name" value="PAS_3"/>
    <property type="match status" value="1"/>
</dbReference>
<dbReference type="InterPro" id="IPR000700">
    <property type="entry name" value="PAS-assoc_C"/>
</dbReference>
<dbReference type="SUPFAM" id="SSF47384">
    <property type="entry name" value="Homodimeric domain of signal transducing histidine kinase"/>
    <property type="match status" value="1"/>
</dbReference>
<feature type="transmembrane region" description="Helical" evidence="6">
    <location>
        <begin position="360"/>
        <end position="383"/>
    </location>
</feature>
<dbReference type="GO" id="GO:0005524">
    <property type="term" value="F:ATP binding"/>
    <property type="evidence" value="ECO:0007669"/>
    <property type="project" value="UniProtKB-KW"/>
</dbReference>
<keyword evidence="4" id="KW-0902">Two-component regulatory system</keyword>
<proteinExistence type="predicted"/>
<dbReference type="InterPro" id="IPR013655">
    <property type="entry name" value="PAS_fold_3"/>
</dbReference>
<evidence type="ECO:0000256" key="3">
    <source>
        <dbReference type="ARBA" id="ARBA00022553"/>
    </source>
</evidence>
<keyword evidence="7" id="KW-0732">Signal</keyword>
<evidence type="ECO:0000256" key="5">
    <source>
        <dbReference type="PROSITE-ProRule" id="PRU00169"/>
    </source>
</evidence>
<dbReference type="Gene3D" id="3.40.50.2300">
    <property type="match status" value="1"/>
</dbReference>
<evidence type="ECO:0000259" key="8">
    <source>
        <dbReference type="PROSITE" id="PS50109"/>
    </source>
</evidence>
<evidence type="ECO:0000256" key="6">
    <source>
        <dbReference type="SAM" id="Phobius"/>
    </source>
</evidence>
<dbReference type="InterPro" id="IPR003661">
    <property type="entry name" value="HisK_dim/P_dom"/>
</dbReference>
<evidence type="ECO:0000313" key="12">
    <source>
        <dbReference type="Proteomes" id="UP001595897"/>
    </source>
</evidence>
<protein>
    <recommendedName>
        <fullName evidence="2">histidine kinase</fullName>
        <ecNumber evidence="2">2.7.13.3</ecNumber>
    </recommendedName>
</protein>
<evidence type="ECO:0000313" key="11">
    <source>
        <dbReference type="EMBL" id="MFC4698709.1"/>
    </source>
</evidence>
<dbReference type="CDD" id="cd16922">
    <property type="entry name" value="HATPase_EvgS-ArcB-TorS-like"/>
    <property type="match status" value="1"/>
</dbReference>
<dbReference type="SUPFAM" id="SSF55785">
    <property type="entry name" value="PYP-like sensor domain (PAS domain)"/>
    <property type="match status" value="1"/>
</dbReference>
<dbReference type="CDD" id="cd00082">
    <property type="entry name" value="HisKA"/>
    <property type="match status" value="1"/>
</dbReference>
<evidence type="ECO:0000256" key="2">
    <source>
        <dbReference type="ARBA" id="ARBA00012438"/>
    </source>
</evidence>
<name>A0ABV9LRA1_9ALTE</name>
<sequence>MSAYVISACVIAFCVTSLSHAQDSTSGSASGSGEPTRVLFLSSGSADNSFDTAIMQSFSKHLFSVSENGASENAASNVVTNAATNAATNKIALFDEFLDFKRFDSPENIASTAKVLGAKYRDTVFDLIIFDSQTLADSLDYANNIARSAAKIVLLRDNETPSGAYQNVFAYSIAPDYDMQLSAIADYSGRKHIYILVDASRAEAFIKLKQAFEAQEDAKIHIELVEFTSLGQSIDVLRALDPTSLVFITPITAKIRDVVFSPKEVADQLAKLIPVPIAVPYSAMISHDIYGGYVVTSESIGQQLASNALALLAGQQTLADTTNSYQWQVNHSAMRINNMSSKNFPADTLILNQPPSIFEMFYQELIAVGIVVAILMVVVNLNLSRYRKLNKQKRKELRSQHQLQLLNKRTELATNSAHIGVWEYVFSNGRLAWNSVMYQLHGIEEFGESFSMEGWMNFLHKDDQLAVMQILASYDADNPVFVHDYRCIDPKMNTRYHRIRGERIFNEQNELERLVGTVMDVSDEIENEKHLREEHDRANSARAAKTAFLANMSHEIRTPLNGVLGAADILSRSELNPKQSTYTNMIKSSATGLLYILDDILDLSKIEHGELNINEQATELRKVVQQVMSSFALEIKRKQLKLKILFPQHVPSNLLLDQQRLKQVLFNLVGNAVKFTEEGYIQIEVDFAFNVPNSSQEGQLTIEVKDTGVGISEEGQSRIFKSFEQDDVSTVRKFGGTGLGLSISKKLAKLMNGDISVKSKLGEGSAFLLTLPKVALINEEHKPVDKEQTATPDFGSKRILVVDDIEINQEIVGQMLKDTGAQYIFASNGLYALEVLEKHSFDIILMDILMPEMDGYETTLAIRKKERLQGLEPSLIVALTAHALKGDKEKCLAVGMNDYLTKPINRQALYTCLSKYLLEKECTA</sequence>
<keyword evidence="11" id="KW-0067">ATP-binding</keyword>
<dbReference type="InterPro" id="IPR035965">
    <property type="entry name" value="PAS-like_dom_sf"/>
</dbReference>
<dbReference type="RefSeq" id="WP_382405343.1">
    <property type="nucleotide sequence ID" value="NZ_JBHSGU010000001.1"/>
</dbReference>
<accession>A0ABV9LRA1</accession>
<dbReference type="InterPro" id="IPR000014">
    <property type="entry name" value="PAS"/>
</dbReference>
<keyword evidence="6" id="KW-0472">Membrane</keyword>
<evidence type="ECO:0000256" key="7">
    <source>
        <dbReference type="SAM" id="SignalP"/>
    </source>
</evidence>
<evidence type="ECO:0000259" key="10">
    <source>
        <dbReference type="PROSITE" id="PS50113"/>
    </source>
</evidence>
<keyword evidence="6" id="KW-1133">Transmembrane helix</keyword>
<dbReference type="CDD" id="cd00130">
    <property type="entry name" value="PAS"/>
    <property type="match status" value="1"/>
</dbReference>